<keyword evidence="1" id="KW-0472">Membrane</keyword>
<evidence type="ECO:0000313" key="2">
    <source>
        <dbReference type="EMBL" id="ORE18105.1"/>
    </source>
</evidence>
<proteinExistence type="predicted"/>
<evidence type="ECO:0000313" key="3">
    <source>
        <dbReference type="Proteomes" id="UP000242381"/>
    </source>
</evidence>
<dbReference type="EMBL" id="KV921338">
    <property type="protein sequence ID" value="ORE18105.1"/>
    <property type="molecule type" value="Genomic_DNA"/>
</dbReference>
<feature type="transmembrane region" description="Helical" evidence="1">
    <location>
        <begin position="12"/>
        <end position="31"/>
    </location>
</feature>
<sequence>MYHFISLRILYSWHLKLLIVMIALSQAYSLFIHLEMVLLQMLPNLMSLLWFLIDVIEKHEDFVYDLNGNAVTGNQCVENFSSNVSVVKYYNMFISDHCHMGFDLATANVCFGRRITTVANIIENSLSRIPTTVKEHLTENKNTPSYTLSKVNVTLSNVKAILLQSASNTEMIL</sequence>
<dbReference type="Proteomes" id="UP000242381">
    <property type="component" value="Unassembled WGS sequence"/>
</dbReference>
<accession>A0A1X0S1C7</accession>
<keyword evidence="1" id="KW-1133">Transmembrane helix</keyword>
<evidence type="ECO:0000256" key="1">
    <source>
        <dbReference type="SAM" id="Phobius"/>
    </source>
</evidence>
<keyword evidence="1" id="KW-0812">Transmembrane</keyword>
<reference evidence="2 3" key="1">
    <citation type="journal article" date="2016" name="Proc. Natl. Acad. Sci. U.S.A.">
        <title>Lipid metabolic changes in an early divergent fungus govern the establishment of a mutualistic symbiosis with endobacteria.</title>
        <authorList>
            <person name="Lastovetsky O.A."/>
            <person name="Gaspar M.L."/>
            <person name="Mondo S.J."/>
            <person name="LaButti K.M."/>
            <person name="Sandor L."/>
            <person name="Grigoriev I.V."/>
            <person name="Henry S.A."/>
            <person name="Pawlowska T.E."/>
        </authorList>
    </citation>
    <scope>NUCLEOTIDE SEQUENCE [LARGE SCALE GENOMIC DNA]</scope>
    <source>
        <strain evidence="2 3">ATCC 11559</strain>
    </source>
</reference>
<dbReference type="VEuPathDB" id="FungiDB:BCV72DRAFT_304945"/>
<organism evidence="2 3">
    <name type="scientific">Rhizopus microsporus</name>
    <dbReference type="NCBI Taxonomy" id="58291"/>
    <lineage>
        <taxon>Eukaryota</taxon>
        <taxon>Fungi</taxon>
        <taxon>Fungi incertae sedis</taxon>
        <taxon>Mucoromycota</taxon>
        <taxon>Mucoromycotina</taxon>
        <taxon>Mucoromycetes</taxon>
        <taxon>Mucorales</taxon>
        <taxon>Mucorineae</taxon>
        <taxon>Rhizopodaceae</taxon>
        <taxon>Rhizopus</taxon>
    </lineage>
</organism>
<gene>
    <name evidence="2" type="ORF">BCV71DRAFT_235219</name>
</gene>
<name>A0A1X0S1C7_RHIZD</name>
<dbReference type="AlphaFoldDB" id="A0A1X0S1C7"/>
<protein>
    <submittedName>
        <fullName evidence="2">Uncharacterized protein</fullName>
    </submittedName>
</protein>